<organism evidence="1 2">
    <name type="scientific">Escallonia rubra</name>
    <dbReference type="NCBI Taxonomy" id="112253"/>
    <lineage>
        <taxon>Eukaryota</taxon>
        <taxon>Viridiplantae</taxon>
        <taxon>Streptophyta</taxon>
        <taxon>Embryophyta</taxon>
        <taxon>Tracheophyta</taxon>
        <taxon>Spermatophyta</taxon>
        <taxon>Magnoliopsida</taxon>
        <taxon>eudicotyledons</taxon>
        <taxon>Gunneridae</taxon>
        <taxon>Pentapetalae</taxon>
        <taxon>asterids</taxon>
        <taxon>campanulids</taxon>
        <taxon>Escalloniales</taxon>
        <taxon>Escalloniaceae</taxon>
        <taxon>Escallonia</taxon>
    </lineage>
</organism>
<comment type="caution">
    <text evidence="1">The sequence shown here is derived from an EMBL/GenBank/DDBJ whole genome shotgun (WGS) entry which is preliminary data.</text>
</comment>
<dbReference type="Proteomes" id="UP001187471">
    <property type="component" value="Unassembled WGS sequence"/>
</dbReference>
<evidence type="ECO:0000313" key="2">
    <source>
        <dbReference type="Proteomes" id="UP001187471"/>
    </source>
</evidence>
<accession>A0AA88QIA9</accession>
<keyword evidence="2" id="KW-1185">Reference proteome</keyword>
<dbReference type="AlphaFoldDB" id="A0AA88QIA9"/>
<dbReference type="EMBL" id="JAVXUO010002601">
    <property type="protein sequence ID" value="KAK2971134.1"/>
    <property type="molecule type" value="Genomic_DNA"/>
</dbReference>
<evidence type="ECO:0000313" key="1">
    <source>
        <dbReference type="EMBL" id="KAK2971134.1"/>
    </source>
</evidence>
<gene>
    <name evidence="1" type="ORF">RJ640_008558</name>
</gene>
<protein>
    <submittedName>
        <fullName evidence="1">Uncharacterized protein</fullName>
    </submittedName>
</protein>
<proteinExistence type="predicted"/>
<name>A0AA88QIA9_9ASTE</name>
<reference evidence="1" key="1">
    <citation type="submission" date="2022-12" db="EMBL/GenBank/DDBJ databases">
        <title>Draft genome assemblies for two species of Escallonia (Escalloniales).</title>
        <authorList>
            <person name="Chanderbali A."/>
            <person name="Dervinis C."/>
            <person name="Anghel I."/>
            <person name="Soltis D."/>
            <person name="Soltis P."/>
            <person name="Zapata F."/>
        </authorList>
    </citation>
    <scope>NUCLEOTIDE SEQUENCE</scope>
    <source>
        <strain evidence="1">UCBG92.1500</strain>
        <tissue evidence="1">Leaf</tissue>
    </source>
</reference>
<sequence>MAAALASRPEVGSSMNMIEGLATSSTAIVNLFLCSVDRPVIPGSPTIASFRTSISVVFPAPLIPISAVKTPGLNAPLTSRNSSDEPKDSSGHLDGLGFVQAHYLLQEVSRSLALWALEPTGLKELDHVLPWALVHDLTFRQEDDVVEEIERLRSRLEEGHQDGVLR</sequence>